<comment type="caution">
    <text evidence="1">The sequence shown here is derived from an EMBL/GenBank/DDBJ whole genome shotgun (WGS) entry which is preliminary data.</text>
</comment>
<dbReference type="InterPro" id="IPR050583">
    <property type="entry name" value="Mycobacterial_A85_antigen"/>
</dbReference>
<evidence type="ECO:0000313" key="2">
    <source>
        <dbReference type="Proteomes" id="UP000196102"/>
    </source>
</evidence>
<reference evidence="2" key="1">
    <citation type="journal article" date="2017" name="Proc. Natl. Acad. Sci. U.S.A.">
        <title>Simulation of Deepwater Horizon oil plume reveals substrate specialization within a complex community of hydrocarbon-degraders.</title>
        <authorList>
            <person name="Hu P."/>
            <person name="Dubinsky E.A."/>
            <person name="Probst A.J."/>
            <person name="Wang J."/>
            <person name="Sieber C.M.K."/>
            <person name="Tom L.M."/>
            <person name="Gardinali P."/>
            <person name="Banfield J.F."/>
            <person name="Atlas R.M."/>
            <person name="Andersen G.L."/>
        </authorList>
    </citation>
    <scope>NUCLEOTIDE SEQUENCE [LARGE SCALE GENOMIC DNA]</scope>
</reference>
<dbReference type="Proteomes" id="UP000196102">
    <property type="component" value="Unassembled WGS sequence"/>
</dbReference>
<name>A0A1Z8AP69_9FLAO</name>
<dbReference type="InterPro" id="IPR000801">
    <property type="entry name" value="Esterase-like"/>
</dbReference>
<sequence>MNQADFTFHNLKNDTIIYFEDFKSKFVDSRNVEVWLPEGYPKKDVEYQVLYMHDGQNVFNKETSYSGTTWEIDEKVDSLLAMGAIQPTIVVAIWNNGKKRFSEYMPQLPKSLTESAFAKAELKKNFGHDELLSDAYLKFMTKELLPFINNHFQTSKNPEHTITMGASMGAHISLYAVMKNPDVFGKAGCLSTHWPIPYLGQAFMDELPGSMPKPTIHKLYFDHGTKTLDKDYEPYQMKVNEMLRELGYTDKNLLYKKYENHEHSEKYWQQRVAIPLEFLLK</sequence>
<organism evidence="1 2">
    <name type="scientific">Nonlabens dokdonensis</name>
    <dbReference type="NCBI Taxonomy" id="328515"/>
    <lineage>
        <taxon>Bacteria</taxon>
        <taxon>Pseudomonadati</taxon>
        <taxon>Bacteroidota</taxon>
        <taxon>Flavobacteriia</taxon>
        <taxon>Flavobacteriales</taxon>
        <taxon>Flavobacteriaceae</taxon>
        <taxon>Nonlabens</taxon>
    </lineage>
</organism>
<evidence type="ECO:0000313" key="1">
    <source>
        <dbReference type="EMBL" id="OUS12149.1"/>
    </source>
</evidence>
<dbReference type="AlphaFoldDB" id="A0A1Z8AP69"/>
<dbReference type="PANTHER" id="PTHR48098">
    <property type="entry name" value="ENTEROCHELIN ESTERASE-RELATED"/>
    <property type="match status" value="1"/>
</dbReference>
<dbReference type="EMBL" id="MAAX01000165">
    <property type="protein sequence ID" value="OUS12149.1"/>
    <property type="molecule type" value="Genomic_DNA"/>
</dbReference>
<dbReference type="Pfam" id="PF00756">
    <property type="entry name" value="Esterase"/>
    <property type="match status" value="1"/>
</dbReference>
<dbReference type="SUPFAM" id="SSF53474">
    <property type="entry name" value="alpha/beta-Hydrolases"/>
    <property type="match status" value="1"/>
</dbReference>
<dbReference type="Gene3D" id="3.40.50.1820">
    <property type="entry name" value="alpha/beta hydrolase"/>
    <property type="match status" value="1"/>
</dbReference>
<accession>A0A1Z8AP69</accession>
<dbReference type="InterPro" id="IPR029058">
    <property type="entry name" value="AB_hydrolase_fold"/>
</dbReference>
<proteinExistence type="predicted"/>
<dbReference type="PANTHER" id="PTHR48098:SF6">
    <property type="entry name" value="FERRI-BACILLIBACTIN ESTERASE BESA"/>
    <property type="match status" value="1"/>
</dbReference>
<protein>
    <submittedName>
        <fullName evidence="1">Esterase</fullName>
    </submittedName>
</protein>
<gene>
    <name evidence="1" type="ORF">A9Q93_10595</name>
</gene>